<dbReference type="SUPFAM" id="SSF53244">
    <property type="entry name" value="MurD-like peptide ligases, peptide-binding domain"/>
    <property type="match status" value="1"/>
</dbReference>
<dbReference type="InterPro" id="IPR036565">
    <property type="entry name" value="Mur-like_cat_sf"/>
</dbReference>
<dbReference type="EC" id="6.3.2.12" evidence="8"/>
<dbReference type="SUPFAM" id="SSF53623">
    <property type="entry name" value="MurD-like peptide ligases, catalytic domain"/>
    <property type="match status" value="1"/>
</dbReference>
<keyword evidence="4" id="KW-0547">Nucleotide-binding</keyword>
<name>A0A644Z967_9ZZZZ</name>
<evidence type="ECO:0000259" key="7">
    <source>
        <dbReference type="Pfam" id="PF02875"/>
    </source>
</evidence>
<dbReference type="PANTHER" id="PTHR11136">
    <property type="entry name" value="FOLYLPOLYGLUTAMATE SYNTHASE-RELATED"/>
    <property type="match status" value="1"/>
</dbReference>
<dbReference type="Pfam" id="PF02875">
    <property type="entry name" value="Mur_ligase_C"/>
    <property type="match status" value="1"/>
</dbReference>
<dbReference type="GO" id="GO:0004326">
    <property type="term" value="F:tetrahydrofolylpolyglutamate synthase activity"/>
    <property type="evidence" value="ECO:0007669"/>
    <property type="project" value="InterPro"/>
</dbReference>
<evidence type="ECO:0000313" key="8">
    <source>
        <dbReference type="EMBL" id="MPM37362.1"/>
    </source>
</evidence>
<gene>
    <name evidence="8" type="primary">folC_5</name>
    <name evidence="8" type="ORF">SDC9_83972</name>
</gene>
<dbReference type="InterPro" id="IPR004101">
    <property type="entry name" value="Mur_ligase_C"/>
</dbReference>
<evidence type="ECO:0000256" key="6">
    <source>
        <dbReference type="ARBA" id="ARBA00022842"/>
    </source>
</evidence>
<keyword evidence="2 8" id="KW-0436">Ligase</keyword>
<evidence type="ECO:0000256" key="4">
    <source>
        <dbReference type="ARBA" id="ARBA00022741"/>
    </source>
</evidence>
<dbReference type="GO" id="GO:0046872">
    <property type="term" value="F:metal ion binding"/>
    <property type="evidence" value="ECO:0007669"/>
    <property type="project" value="UniProtKB-KW"/>
</dbReference>
<dbReference type="GO" id="GO:0005737">
    <property type="term" value="C:cytoplasm"/>
    <property type="evidence" value="ECO:0007669"/>
    <property type="project" value="TreeGrafter"/>
</dbReference>
<keyword evidence="3" id="KW-0479">Metal-binding</keyword>
<accession>A0A644Z967</accession>
<dbReference type="InterPro" id="IPR001645">
    <property type="entry name" value="Folylpolyglutamate_synth"/>
</dbReference>
<dbReference type="GO" id="GO:0005524">
    <property type="term" value="F:ATP binding"/>
    <property type="evidence" value="ECO:0007669"/>
    <property type="project" value="UniProtKB-KW"/>
</dbReference>
<reference evidence="8" key="1">
    <citation type="submission" date="2019-08" db="EMBL/GenBank/DDBJ databases">
        <authorList>
            <person name="Kucharzyk K."/>
            <person name="Murdoch R.W."/>
            <person name="Higgins S."/>
            <person name="Loffler F."/>
        </authorList>
    </citation>
    <scope>NUCLEOTIDE SEQUENCE</scope>
</reference>
<evidence type="ECO:0000256" key="2">
    <source>
        <dbReference type="ARBA" id="ARBA00022598"/>
    </source>
</evidence>
<comment type="similarity">
    <text evidence="1">Belongs to the folylpolyglutamate synthase family.</text>
</comment>
<keyword evidence="5" id="KW-0067">ATP-binding</keyword>
<dbReference type="GO" id="GO:0008841">
    <property type="term" value="F:dihydrofolate synthase activity"/>
    <property type="evidence" value="ECO:0007669"/>
    <property type="project" value="UniProtKB-EC"/>
</dbReference>
<dbReference type="Gene3D" id="3.90.190.20">
    <property type="entry name" value="Mur ligase, C-terminal domain"/>
    <property type="match status" value="1"/>
</dbReference>
<proteinExistence type="inferred from homology"/>
<feature type="domain" description="Mur ligase C-terminal" evidence="7">
    <location>
        <begin position="137"/>
        <end position="256"/>
    </location>
</feature>
<evidence type="ECO:0000256" key="3">
    <source>
        <dbReference type="ARBA" id="ARBA00022723"/>
    </source>
</evidence>
<evidence type="ECO:0000256" key="5">
    <source>
        <dbReference type="ARBA" id="ARBA00022840"/>
    </source>
</evidence>
<dbReference type="InterPro" id="IPR036615">
    <property type="entry name" value="Mur_ligase_C_dom_sf"/>
</dbReference>
<dbReference type="Gene3D" id="3.40.1190.10">
    <property type="entry name" value="Mur-like, catalytic domain"/>
    <property type="match status" value="1"/>
</dbReference>
<comment type="caution">
    <text evidence="8">The sequence shown here is derived from an EMBL/GenBank/DDBJ whole genome shotgun (WGS) entry which is preliminary data.</text>
</comment>
<organism evidence="8">
    <name type="scientific">bioreactor metagenome</name>
    <dbReference type="NCBI Taxonomy" id="1076179"/>
    <lineage>
        <taxon>unclassified sequences</taxon>
        <taxon>metagenomes</taxon>
        <taxon>ecological metagenomes</taxon>
    </lineage>
</organism>
<dbReference type="EMBL" id="VSSQ01007916">
    <property type="protein sequence ID" value="MPM37362.1"/>
    <property type="molecule type" value="Genomic_DNA"/>
</dbReference>
<keyword evidence="6" id="KW-0460">Magnesium</keyword>
<evidence type="ECO:0000256" key="1">
    <source>
        <dbReference type="ARBA" id="ARBA00008276"/>
    </source>
</evidence>
<dbReference type="PANTHER" id="PTHR11136:SF0">
    <property type="entry name" value="DIHYDROFOLATE SYNTHETASE-RELATED"/>
    <property type="match status" value="1"/>
</dbReference>
<dbReference type="AlphaFoldDB" id="A0A644Z967"/>
<protein>
    <submittedName>
        <fullName evidence="8">Dihydrofolate synthase/folylpolyglutamate synthase</fullName>
        <ecNumber evidence="8">6.3.2.12</ecNumber>
    </submittedName>
</protein>
<sequence length="279" mass="30460">MAQIATEKSGIIKQGRPVVLAPQEDSARKVVETIAKDRSAPITIIGEDLHYTSLEHSFSGQTVQLWGSTDQQKMDELIEHPEETSWQPITLKLPLLGYHQVQNAATAYAAIEIARGEGVKISDAAIKEGFASVEWPGRFEIINQEPLIVVDSAHNLDSALKLRLALDDYIGDRKVALIFGASEDKDIKGMFSVLIPRVTHLIATQSTHPRAMLANKLVELAHQFGRSATATLDIGEALTKAVELAKGDEVIIVAGSIFVAAAAREEWFKMTSTPNKQNT</sequence>